<name>A0ABR3G6Q4_9PEZI</name>
<evidence type="ECO:0000256" key="1">
    <source>
        <dbReference type="SAM" id="MobiDB-lite"/>
    </source>
</evidence>
<proteinExistence type="predicted"/>
<evidence type="ECO:0000259" key="2">
    <source>
        <dbReference type="Pfam" id="PF13391"/>
    </source>
</evidence>
<dbReference type="EMBL" id="JBBBZM010000226">
    <property type="protein sequence ID" value="KAL0631637.1"/>
    <property type="molecule type" value="Genomic_DNA"/>
</dbReference>
<reference evidence="3 4" key="1">
    <citation type="submission" date="2024-02" db="EMBL/GenBank/DDBJ databases">
        <title>Discinaceae phylogenomics.</title>
        <authorList>
            <person name="Dirks A.C."/>
            <person name="James T.Y."/>
        </authorList>
    </citation>
    <scope>NUCLEOTIDE SEQUENCE [LARGE SCALE GENOMIC DNA]</scope>
    <source>
        <strain evidence="3 4">ACD0624</strain>
    </source>
</reference>
<organism evidence="3 4">
    <name type="scientific">Discina gigas</name>
    <dbReference type="NCBI Taxonomy" id="1032678"/>
    <lineage>
        <taxon>Eukaryota</taxon>
        <taxon>Fungi</taxon>
        <taxon>Dikarya</taxon>
        <taxon>Ascomycota</taxon>
        <taxon>Pezizomycotina</taxon>
        <taxon>Pezizomycetes</taxon>
        <taxon>Pezizales</taxon>
        <taxon>Discinaceae</taxon>
        <taxon>Discina</taxon>
    </lineage>
</organism>
<gene>
    <name evidence="3" type="ORF">Q9L58_009493</name>
</gene>
<evidence type="ECO:0000313" key="3">
    <source>
        <dbReference type="EMBL" id="KAL0631637.1"/>
    </source>
</evidence>
<feature type="domain" description="HNH nuclease" evidence="2">
    <location>
        <begin position="170"/>
        <end position="244"/>
    </location>
</feature>
<comment type="caution">
    <text evidence="3">The sequence shown here is derived from an EMBL/GenBank/DDBJ whole genome shotgun (WGS) entry which is preliminary data.</text>
</comment>
<accession>A0ABR3G6Q4</accession>
<dbReference type="InterPro" id="IPR003615">
    <property type="entry name" value="HNH_nuc"/>
</dbReference>
<dbReference type="Pfam" id="PF13391">
    <property type="entry name" value="HNH_2"/>
    <property type="match status" value="1"/>
</dbReference>
<sequence>MATPAVLPSPLYRQDPSLFRLLIDRINNTCGLNDTDRLVLIGVLQHLPSTSPSGIISRVATLGPKKLKLLASIFIDGLFDVRSWGTRHNSFTDTLPISGNGTRVDLDSPTNLPEPPHFVNPAVGALFSHLQILPFPTTTTLVADRDRAIQPGKRSQKLSTDCLERQESLCPITTRSLTHETAHLVPHYLSCTATPNTAFWLLIAIVLGPTLRDQLFEIVYGAESYSTTNGLLLDSSLRRLFDKGAALLLPRFSDETVYDPTTCYAYDVIFRWRDHARDLKLWMTYLPWLPEHQLVESADGLLARVQIDPRPITDRGIFRFWTNDPVEKPLPHPLLLSTHAMLWRMISAAGLGVAGARRKRRIDNVGVRYSYALWPAIRSKYLKRNARSLRSPPLLSHSRPRLNAYSPAPTVSDYSSPPTPVYSLPVPSKRESRLEDPGHLTHMQKAYLDFRLLQHAAETARGAEIGEWEDSDLEE</sequence>
<protein>
    <recommendedName>
        <fullName evidence="2">HNH nuclease domain-containing protein</fullName>
    </recommendedName>
</protein>
<dbReference type="Proteomes" id="UP001447188">
    <property type="component" value="Unassembled WGS sequence"/>
</dbReference>
<keyword evidence="4" id="KW-1185">Reference proteome</keyword>
<feature type="region of interest" description="Disordered" evidence="1">
    <location>
        <begin position="392"/>
        <end position="436"/>
    </location>
</feature>
<evidence type="ECO:0000313" key="4">
    <source>
        <dbReference type="Proteomes" id="UP001447188"/>
    </source>
</evidence>